<keyword evidence="4" id="KW-1185">Reference proteome</keyword>
<dbReference type="Pfam" id="PF26571">
    <property type="entry name" value="VldE"/>
    <property type="match status" value="1"/>
</dbReference>
<keyword evidence="1" id="KW-0732">Signal</keyword>
<organism evidence="3 4">
    <name type="scientific">Sodiomyces alkalinus (strain CBS 110278 / VKM F-3762 / F11)</name>
    <name type="common">Alkaliphilic filamentous fungus</name>
    <dbReference type="NCBI Taxonomy" id="1314773"/>
    <lineage>
        <taxon>Eukaryota</taxon>
        <taxon>Fungi</taxon>
        <taxon>Dikarya</taxon>
        <taxon>Ascomycota</taxon>
        <taxon>Pezizomycotina</taxon>
        <taxon>Sordariomycetes</taxon>
        <taxon>Hypocreomycetidae</taxon>
        <taxon>Glomerellales</taxon>
        <taxon>Plectosphaerellaceae</taxon>
        <taxon>Sodiomyces</taxon>
    </lineage>
</organism>
<dbReference type="RefSeq" id="XP_028463919.1">
    <property type="nucleotide sequence ID" value="XM_028613618.1"/>
</dbReference>
<evidence type="ECO:0000313" key="4">
    <source>
        <dbReference type="Proteomes" id="UP000272025"/>
    </source>
</evidence>
<dbReference type="STRING" id="1314773.A0A3N2PNP6"/>
<sequence>MQLRELLVALSATTALAALNEPCEGPDGIAACSAAGGSTIDNACPLDPADVKCCSKPSCDNGAQGNCRWVSDCAGDTVANQCPGPSAMMCCSSNEVGFGGYDPNPRLPPASSCQQVAIDGAATINGQFPGRTREFFCIRDCACTSSSSDHCCGRAIDFMIGDSGGAATLSGRDMAEWVMNNRAALNLKYVIWGQRIWSPTVDNVVPWTGWRVQEDRGDITQNHWDHVHVSFNG</sequence>
<dbReference type="OrthoDB" id="2251794at2759"/>
<dbReference type="Proteomes" id="UP000272025">
    <property type="component" value="Unassembled WGS sequence"/>
</dbReference>
<dbReference type="GeneID" id="39582096"/>
<name>A0A3N2PNP6_SODAK</name>
<feature type="chain" id="PRO_5018278787" description="ARB-07466-like C-terminal domain-containing protein" evidence="1">
    <location>
        <begin position="18"/>
        <end position="233"/>
    </location>
</feature>
<proteinExistence type="predicted"/>
<evidence type="ECO:0000259" key="2">
    <source>
        <dbReference type="Pfam" id="PF26571"/>
    </source>
</evidence>
<evidence type="ECO:0000313" key="3">
    <source>
        <dbReference type="EMBL" id="ROT36113.1"/>
    </source>
</evidence>
<feature type="signal peptide" evidence="1">
    <location>
        <begin position="1"/>
        <end position="17"/>
    </location>
</feature>
<gene>
    <name evidence="3" type="ORF">SODALDRAFT_352930</name>
</gene>
<reference evidence="3 4" key="1">
    <citation type="journal article" date="2018" name="Mol. Ecol.">
        <title>The obligate alkalophilic soda-lake fungus Sodiomyces alkalinus has shifted to a protein diet.</title>
        <authorList>
            <person name="Grum-Grzhimaylo A.A."/>
            <person name="Falkoski D.L."/>
            <person name="van den Heuvel J."/>
            <person name="Valero-Jimenez C.A."/>
            <person name="Min B."/>
            <person name="Choi I.G."/>
            <person name="Lipzen A."/>
            <person name="Daum C.G."/>
            <person name="Aanen D.K."/>
            <person name="Tsang A."/>
            <person name="Henrissat B."/>
            <person name="Bilanenko E.N."/>
            <person name="de Vries R.P."/>
            <person name="van Kan J.A.L."/>
            <person name="Grigoriev I.V."/>
            <person name="Debets A.J.M."/>
        </authorList>
    </citation>
    <scope>NUCLEOTIDE SEQUENCE [LARGE SCALE GENOMIC DNA]</scope>
    <source>
        <strain evidence="3 4">F11</strain>
    </source>
</reference>
<dbReference type="InterPro" id="IPR058593">
    <property type="entry name" value="ARB_07466-like_C"/>
</dbReference>
<protein>
    <recommendedName>
        <fullName evidence="2">ARB-07466-like C-terminal domain-containing protein</fullName>
    </recommendedName>
</protein>
<accession>A0A3N2PNP6</accession>
<evidence type="ECO:0000256" key="1">
    <source>
        <dbReference type="SAM" id="SignalP"/>
    </source>
</evidence>
<feature type="domain" description="ARB-07466-like C-terminal" evidence="2">
    <location>
        <begin position="111"/>
        <end position="224"/>
    </location>
</feature>
<dbReference type="EMBL" id="ML119060">
    <property type="protein sequence ID" value="ROT36113.1"/>
    <property type="molecule type" value="Genomic_DNA"/>
</dbReference>
<dbReference type="AlphaFoldDB" id="A0A3N2PNP6"/>